<sequence length="336" mass="36172">MQTVKLHTKAQITAFGTYVPERRLTNEDLSQMVDTNHEWIVQRTGMIERRIVDEGTYASDLAFEAAKNLADTYHVDLQTVDAVLVATSTPDAFFPSTAGIIQGRLGIPQAMALDISNACAGFVSAMQLAIGLIDAGMHRKVLVIGTEVLTRTVDYTDRSTCILFGDGAGAILLEAGTAEQQSCFLASGSLTTGDLGGILHRKAVADRIGDVEMKPDSTLVQNGREVLKWALRQVPVGVQQLLQDTGYTTEQIDIFVPHSANLRMIESICERSGIPLERTLTSVQYYGNTSAASIPLAIAGGLTDGRLKPGALTLLYGFGGGFSQSILLLRWPDLQA</sequence>
<comment type="subcellular location">
    <subcellularLocation>
        <location evidence="9">Cytoplasm</location>
    </subcellularLocation>
</comment>
<keyword evidence="5 9" id="KW-0276">Fatty acid metabolism</keyword>
<feature type="active site" evidence="9">
    <location>
        <position position="119"/>
    </location>
</feature>
<dbReference type="NCBIfam" id="NF006829">
    <property type="entry name" value="PRK09352.1"/>
    <property type="match status" value="1"/>
</dbReference>
<comment type="pathway">
    <text evidence="9">Lipid metabolism; fatty acid biosynthesis.</text>
</comment>
<dbReference type="EMBL" id="LS992241">
    <property type="protein sequence ID" value="SYX82173.1"/>
    <property type="molecule type" value="Genomic_DNA"/>
</dbReference>
<dbReference type="HAMAP" id="MF_01815">
    <property type="entry name" value="FabH"/>
    <property type="match status" value="1"/>
</dbReference>
<evidence type="ECO:0000256" key="5">
    <source>
        <dbReference type="ARBA" id="ARBA00022832"/>
    </source>
</evidence>
<keyword evidence="4 9" id="KW-0808">Transferase</keyword>
<gene>
    <name evidence="12" type="primary">fabHB</name>
    <name evidence="9" type="synonym">fabH</name>
    <name evidence="12" type="ORF">PBLR_10593</name>
</gene>
<comment type="function">
    <text evidence="9">Catalyzes the condensation reaction of fatty acid synthesis by the addition to an acyl acceptor of two carbons from malonyl-ACP. Catalyzes the first condensation reaction which initiates fatty acid synthesis and may therefore play a role in governing the total rate of fatty acid production. Possesses both acetoacetyl-ACP synthase and acetyl transacylase activities. Its substrate specificity determines the biosynthesis of branched-chain and/or straight-chain of fatty acids.</text>
</comment>
<dbReference type="PANTHER" id="PTHR34069:SF2">
    <property type="entry name" value="BETA-KETOACYL-[ACYL-CARRIER-PROTEIN] SYNTHASE III"/>
    <property type="match status" value="1"/>
</dbReference>
<feature type="active site" evidence="9">
    <location>
        <position position="288"/>
    </location>
</feature>
<comment type="catalytic activity">
    <reaction evidence="9">
        <text>malonyl-[ACP] + acetyl-CoA + H(+) = 3-oxobutanoyl-[ACP] + CO2 + CoA</text>
        <dbReference type="Rhea" id="RHEA:12080"/>
        <dbReference type="Rhea" id="RHEA-COMP:9623"/>
        <dbReference type="Rhea" id="RHEA-COMP:9625"/>
        <dbReference type="ChEBI" id="CHEBI:15378"/>
        <dbReference type="ChEBI" id="CHEBI:16526"/>
        <dbReference type="ChEBI" id="CHEBI:57287"/>
        <dbReference type="ChEBI" id="CHEBI:57288"/>
        <dbReference type="ChEBI" id="CHEBI:78449"/>
        <dbReference type="ChEBI" id="CHEBI:78450"/>
        <dbReference type="EC" id="2.3.1.180"/>
    </reaction>
</comment>
<dbReference type="RefSeq" id="WP_138184613.1">
    <property type="nucleotide sequence ID" value="NZ_LS992241.1"/>
</dbReference>
<keyword evidence="9" id="KW-0511">Multifunctional enzyme</keyword>
<feature type="domain" description="Beta-ketoacyl-[acyl-carrier-protein] synthase III C-terminal" evidence="10">
    <location>
        <begin position="242"/>
        <end position="331"/>
    </location>
</feature>
<dbReference type="NCBIfam" id="TIGR00747">
    <property type="entry name" value="fabH"/>
    <property type="match status" value="1"/>
</dbReference>
<dbReference type="GO" id="GO:0044550">
    <property type="term" value="P:secondary metabolite biosynthetic process"/>
    <property type="evidence" value="ECO:0007669"/>
    <property type="project" value="TreeGrafter"/>
</dbReference>
<dbReference type="Pfam" id="PF08545">
    <property type="entry name" value="ACP_syn_III"/>
    <property type="match status" value="1"/>
</dbReference>
<feature type="region of interest" description="ACP-binding" evidence="9">
    <location>
        <begin position="259"/>
        <end position="263"/>
    </location>
</feature>
<evidence type="ECO:0000313" key="13">
    <source>
        <dbReference type="Proteomes" id="UP000304148"/>
    </source>
</evidence>
<dbReference type="InterPro" id="IPR013751">
    <property type="entry name" value="ACP_syn_III_N"/>
</dbReference>
<dbReference type="SUPFAM" id="SSF53901">
    <property type="entry name" value="Thiolase-like"/>
    <property type="match status" value="1"/>
</dbReference>
<evidence type="ECO:0000259" key="10">
    <source>
        <dbReference type="Pfam" id="PF08541"/>
    </source>
</evidence>
<evidence type="ECO:0000256" key="9">
    <source>
        <dbReference type="HAMAP-Rule" id="MF_01815"/>
    </source>
</evidence>
<organism evidence="12 13">
    <name type="scientific">Paenibacillus alvei</name>
    <name type="common">Bacillus alvei</name>
    <dbReference type="NCBI Taxonomy" id="44250"/>
    <lineage>
        <taxon>Bacteria</taxon>
        <taxon>Bacillati</taxon>
        <taxon>Bacillota</taxon>
        <taxon>Bacilli</taxon>
        <taxon>Bacillales</taxon>
        <taxon>Paenibacillaceae</taxon>
        <taxon>Paenibacillus</taxon>
    </lineage>
</organism>
<keyword evidence="3 9" id="KW-0444">Lipid biosynthesis</keyword>
<dbReference type="InterPro" id="IPR016039">
    <property type="entry name" value="Thiolase-like"/>
</dbReference>
<dbReference type="Proteomes" id="UP000304148">
    <property type="component" value="Chromosome"/>
</dbReference>
<keyword evidence="8 9" id="KW-0012">Acyltransferase</keyword>
<comment type="domain">
    <text evidence="9">The last Arg residue of the ACP-binding site is essential for the weak association between ACP/AcpP and FabH.</text>
</comment>
<dbReference type="CDD" id="cd00830">
    <property type="entry name" value="KAS_III"/>
    <property type="match status" value="1"/>
</dbReference>
<evidence type="ECO:0000256" key="1">
    <source>
        <dbReference type="ARBA" id="ARBA00008642"/>
    </source>
</evidence>
<keyword evidence="6 9" id="KW-0443">Lipid metabolism</keyword>
<comment type="subunit">
    <text evidence="9">Homodimer.</text>
</comment>
<evidence type="ECO:0000256" key="6">
    <source>
        <dbReference type="ARBA" id="ARBA00023098"/>
    </source>
</evidence>
<dbReference type="UniPathway" id="UPA00094"/>
<protein>
    <recommendedName>
        <fullName evidence="9">Beta-ketoacyl-[acyl-carrier-protein] synthase III</fullName>
        <shortName evidence="9">Beta-ketoacyl-ACP synthase III</shortName>
        <shortName evidence="9">KAS III</shortName>
        <ecNumber evidence="9">2.3.1.180</ecNumber>
    </recommendedName>
    <alternativeName>
        <fullName evidence="9">3-oxoacyl-[acyl-carrier-protein] synthase 3</fullName>
    </alternativeName>
    <alternativeName>
        <fullName evidence="9">3-oxoacyl-[acyl-carrier-protein] synthase III</fullName>
    </alternativeName>
</protein>
<evidence type="ECO:0000256" key="2">
    <source>
        <dbReference type="ARBA" id="ARBA00022490"/>
    </source>
</evidence>
<dbReference type="EC" id="2.3.1.180" evidence="9"/>
<accession>A0A383R5S9</accession>
<keyword evidence="7 9" id="KW-0275">Fatty acid biosynthesis</keyword>
<comment type="similarity">
    <text evidence="1 9">Belongs to the thiolase-like superfamily. FabH family.</text>
</comment>
<dbReference type="GO" id="GO:0006633">
    <property type="term" value="P:fatty acid biosynthetic process"/>
    <property type="evidence" value="ECO:0007669"/>
    <property type="project" value="UniProtKB-UniRule"/>
</dbReference>
<evidence type="ECO:0000256" key="3">
    <source>
        <dbReference type="ARBA" id="ARBA00022516"/>
    </source>
</evidence>
<evidence type="ECO:0000256" key="7">
    <source>
        <dbReference type="ARBA" id="ARBA00023160"/>
    </source>
</evidence>
<dbReference type="PANTHER" id="PTHR34069">
    <property type="entry name" value="3-OXOACYL-[ACYL-CARRIER-PROTEIN] SYNTHASE 3"/>
    <property type="match status" value="1"/>
</dbReference>
<dbReference type="InterPro" id="IPR013747">
    <property type="entry name" value="ACP_syn_III_C"/>
</dbReference>
<evidence type="ECO:0000256" key="8">
    <source>
        <dbReference type="ARBA" id="ARBA00023315"/>
    </source>
</evidence>
<name>A0A383R5S9_PAEAL</name>
<dbReference type="AlphaFoldDB" id="A0A383R5S9"/>
<dbReference type="GO" id="GO:0004315">
    <property type="term" value="F:3-oxoacyl-[acyl-carrier-protein] synthase activity"/>
    <property type="evidence" value="ECO:0007669"/>
    <property type="project" value="InterPro"/>
</dbReference>
<evidence type="ECO:0000256" key="4">
    <source>
        <dbReference type="ARBA" id="ARBA00022679"/>
    </source>
</evidence>
<evidence type="ECO:0000259" key="11">
    <source>
        <dbReference type="Pfam" id="PF08545"/>
    </source>
</evidence>
<reference evidence="13" key="1">
    <citation type="submission" date="2018-08" db="EMBL/GenBank/DDBJ databases">
        <authorList>
            <person name="Chevrot R."/>
        </authorList>
    </citation>
    <scope>NUCLEOTIDE SEQUENCE [LARGE SCALE GENOMIC DNA]</scope>
</reference>
<dbReference type="GO" id="GO:0033818">
    <property type="term" value="F:beta-ketoacyl-acyl-carrier-protein synthase III activity"/>
    <property type="evidence" value="ECO:0007669"/>
    <property type="project" value="UniProtKB-UniRule"/>
</dbReference>
<dbReference type="Pfam" id="PF08541">
    <property type="entry name" value="ACP_syn_III_C"/>
    <property type="match status" value="1"/>
</dbReference>
<proteinExistence type="inferred from homology"/>
<keyword evidence="2 9" id="KW-0963">Cytoplasm</keyword>
<dbReference type="GO" id="GO:0005737">
    <property type="term" value="C:cytoplasm"/>
    <property type="evidence" value="ECO:0007669"/>
    <property type="project" value="UniProtKB-SubCell"/>
</dbReference>
<evidence type="ECO:0000313" key="12">
    <source>
        <dbReference type="EMBL" id="SYX82173.1"/>
    </source>
</evidence>
<feature type="active site" evidence="9">
    <location>
        <position position="258"/>
    </location>
</feature>
<dbReference type="Gene3D" id="3.40.47.10">
    <property type="match status" value="1"/>
</dbReference>
<dbReference type="InterPro" id="IPR004655">
    <property type="entry name" value="FabH"/>
</dbReference>
<feature type="domain" description="Beta-ketoacyl-[acyl-carrier-protein] synthase III N-terminal" evidence="11">
    <location>
        <begin position="113"/>
        <end position="185"/>
    </location>
</feature>